<sequence>MLLRSCMRSLGSAALSNLGSCTTSPTASTSARYFTTGSNTLGLRASPFIYQATAIPTPSASASSSTTTSSPTTLPPRETKSAVEGDVVDGAQTTLDGQASMTEEGGEGRETSEHDDVRTTMPQPVKYPYFVPRVGKLADSLPVYSDVRSGGNRCFTEIRKVQGSVEALREELASNLRFSSDFDNSPFLASKKAYKPKAGRKQKSDEPIRSSKVGTAGKIIIKGNRVKQVRQFLEQRGF</sequence>
<name>A0ACD0P8X4_9BASI</name>
<accession>A0ACD0P8X4</accession>
<keyword evidence="2" id="KW-1185">Reference proteome</keyword>
<protein>
    <submittedName>
        <fullName evidence="1">Uncharacterized protein</fullName>
    </submittedName>
</protein>
<evidence type="ECO:0000313" key="1">
    <source>
        <dbReference type="EMBL" id="PWN54414.1"/>
    </source>
</evidence>
<gene>
    <name evidence="1" type="ORF">IE53DRAFT_382963</name>
</gene>
<dbReference type="Proteomes" id="UP000245626">
    <property type="component" value="Unassembled WGS sequence"/>
</dbReference>
<evidence type="ECO:0000313" key="2">
    <source>
        <dbReference type="Proteomes" id="UP000245626"/>
    </source>
</evidence>
<proteinExistence type="predicted"/>
<dbReference type="EMBL" id="KZ819685">
    <property type="protein sequence ID" value="PWN54414.1"/>
    <property type="molecule type" value="Genomic_DNA"/>
</dbReference>
<organism evidence="1 2">
    <name type="scientific">Violaceomyces palustris</name>
    <dbReference type="NCBI Taxonomy" id="1673888"/>
    <lineage>
        <taxon>Eukaryota</taxon>
        <taxon>Fungi</taxon>
        <taxon>Dikarya</taxon>
        <taxon>Basidiomycota</taxon>
        <taxon>Ustilaginomycotina</taxon>
        <taxon>Ustilaginomycetes</taxon>
        <taxon>Violaceomycetales</taxon>
        <taxon>Violaceomycetaceae</taxon>
        <taxon>Violaceomyces</taxon>
    </lineage>
</organism>
<reference evidence="1 2" key="1">
    <citation type="journal article" date="2018" name="Mol. Biol. Evol.">
        <title>Broad Genomic Sampling Reveals a Smut Pathogenic Ancestry of the Fungal Clade Ustilaginomycotina.</title>
        <authorList>
            <person name="Kijpornyongpan T."/>
            <person name="Mondo S.J."/>
            <person name="Barry K."/>
            <person name="Sandor L."/>
            <person name="Lee J."/>
            <person name="Lipzen A."/>
            <person name="Pangilinan J."/>
            <person name="LaButti K."/>
            <person name="Hainaut M."/>
            <person name="Henrissat B."/>
            <person name="Grigoriev I.V."/>
            <person name="Spatafora J.W."/>
            <person name="Aime M.C."/>
        </authorList>
    </citation>
    <scope>NUCLEOTIDE SEQUENCE [LARGE SCALE GENOMIC DNA]</scope>
    <source>
        <strain evidence="1 2">SA 807</strain>
    </source>
</reference>